<accession>A0A8S1ITQ5</accession>
<sequence length="389" mass="44376">MAETGSEEEQDFKLRLAQQAFLIKNKEISGVDREKLKAEILEVVYGKDLAPIYEHLCKTLGWGVDAERLARMQKANEERLRELDEKIKDAEENLTETDVRDACLAKADYLASIGDRAGATEAYKTTEEKTPGVGNKIDMVFSRMRLDMLYGDWVAVKANLTKVKQLCEEGGDWERKNKVKVYEAVFCMTIRDYKKAADLFLDATATFATPELFPFTSCIFYAVVMAMVSLDRVSLKKRVVDAPEILTVIEDVPDLASFLNSLYRCKYSEFFQALARMADRIQVDMYLYPHFRNYFREVRIVAYSQFLESYKSVTMKSVAAAFNVGVDFLDRELSDFIVAGRLHAKIDKVAGVVETNRPDAKNALYQQTIKQGDLLLNRIQKLSKVIDLE</sequence>
<name>A0A8S1ITQ5_9CHLO</name>
<dbReference type="AlphaFoldDB" id="A0A8S1ITQ5"/>
<evidence type="ECO:0000313" key="8">
    <source>
        <dbReference type="Proteomes" id="UP000708148"/>
    </source>
</evidence>
<evidence type="ECO:0000256" key="4">
    <source>
        <dbReference type="ARBA" id="ARBA00075096"/>
    </source>
</evidence>
<keyword evidence="3" id="KW-0647">Proteasome</keyword>
<dbReference type="Pfam" id="PF10602">
    <property type="entry name" value="RPN7"/>
    <property type="match status" value="1"/>
</dbReference>
<comment type="caution">
    <text evidence="7">The sequence shown here is derived from an EMBL/GenBank/DDBJ whole genome shotgun (WGS) entry which is preliminary data.</text>
</comment>
<dbReference type="EMBL" id="CAJHUC010000637">
    <property type="protein sequence ID" value="CAD7697288.1"/>
    <property type="molecule type" value="Genomic_DNA"/>
</dbReference>
<dbReference type="Pfam" id="PF21154">
    <property type="entry name" value="RPN7_PSMD6_C"/>
    <property type="match status" value="1"/>
</dbReference>
<dbReference type="OrthoDB" id="1452at2759"/>
<reference evidence="7" key="1">
    <citation type="submission" date="2020-12" db="EMBL/GenBank/DDBJ databases">
        <authorList>
            <person name="Iha C."/>
        </authorList>
    </citation>
    <scope>NUCLEOTIDE SEQUENCE</scope>
</reference>
<dbReference type="InterPro" id="IPR036390">
    <property type="entry name" value="WH_DNA-bd_sf"/>
</dbReference>
<dbReference type="FunFam" id="1.25.40.570:FF:000005">
    <property type="entry name" value="26S proteasome regulatory subunit N7"/>
    <property type="match status" value="1"/>
</dbReference>
<dbReference type="PANTHER" id="PTHR14145:SF1">
    <property type="entry name" value="26S PROTEASOME NON-ATPASE REGULATORY SUBUNIT 6"/>
    <property type="match status" value="1"/>
</dbReference>
<dbReference type="PROSITE" id="PS50250">
    <property type="entry name" value="PCI"/>
    <property type="match status" value="1"/>
</dbReference>
<dbReference type="PANTHER" id="PTHR14145">
    <property type="entry name" value="26S PROTESOME SUBUNIT 6"/>
    <property type="match status" value="1"/>
</dbReference>
<dbReference type="GO" id="GO:0000502">
    <property type="term" value="C:proteasome complex"/>
    <property type="evidence" value="ECO:0007669"/>
    <property type="project" value="UniProtKB-KW"/>
</dbReference>
<dbReference type="InterPro" id="IPR000717">
    <property type="entry name" value="PCI_dom"/>
</dbReference>
<dbReference type="Gene3D" id="1.25.40.570">
    <property type="match status" value="1"/>
</dbReference>
<dbReference type="GO" id="GO:0043161">
    <property type="term" value="P:proteasome-mediated ubiquitin-dependent protein catabolic process"/>
    <property type="evidence" value="ECO:0007669"/>
    <property type="project" value="TreeGrafter"/>
</dbReference>
<feature type="coiled-coil region" evidence="5">
    <location>
        <begin position="66"/>
        <end position="100"/>
    </location>
</feature>
<proteinExistence type="inferred from homology"/>
<dbReference type="InterPro" id="IPR019585">
    <property type="entry name" value="Rpn7/CSN1"/>
</dbReference>
<evidence type="ECO:0000259" key="6">
    <source>
        <dbReference type="PROSITE" id="PS50250"/>
    </source>
</evidence>
<dbReference type="Pfam" id="PF01399">
    <property type="entry name" value="PCI"/>
    <property type="match status" value="1"/>
</dbReference>
<keyword evidence="5" id="KW-0175">Coiled coil</keyword>
<evidence type="ECO:0000313" key="7">
    <source>
        <dbReference type="EMBL" id="CAD7697288.1"/>
    </source>
</evidence>
<protein>
    <recommendedName>
        <fullName evidence="4">26S proteasome regulatory subunit RPN7</fullName>
    </recommendedName>
</protein>
<dbReference type="SUPFAM" id="SSF46785">
    <property type="entry name" value="Winged helix' DNA-binding domain"/>
    <property type="match status" value="1"/>
</dbReference>
<dbReference type="Proteomes" id="UP000708148">
    <property type="component" value="Unassembled WGS sequence"/>
</dbReference>
<feature type="domain" description="PCI" evidence="6">
    <location>
        <begin position="192"/>
        <end position="360"/>
    </location>
</feature>
<dbReference type="InterPro" id="IPR049549">
    <property type="entry name" value="RPN7_PSMD6_C"/>
</dbReference>
<comment type="function">
    <text evidence="1">Acts as a regulatory subunit of the 26S proteasome which is involved in the ATP-dependent degradation of ubiquitinated proteins.</text>
</comment>
<evidence type="ECO:0000256" key="5">
    <source>
        <dbReference type="SAM" id="Coils"/>
    </source>
</evidence>
<organism evidence="7 8">
    <name type="scientific">Ostreobium quekettii</name>
    <dbReference type="NCBI Taxonomy" id="121088"/>
    <lineage>
        <taxon>Eukaryota</taxon>
        <taxon>Viridiplantae</taxon>
        <taxon>Chlorophyta</taxon>
        <taxon>core chlorophytes</taxon>
        <taxon>Ulvophyceae</taxon>
        <taxon>TCBD clade</taxon>
        <taxon>Bryopsidales</taxon>
        <taxon>Ostreobineae</taxon>
        <taxon>Ostreobiaceae</taxon>
        <taxon>Ostreobium</taxon>
    </lineage>
</organism>
<keyword evidence="8" id="KW-1185">Reference proteome</keyword>
<comment type="similarity">
    <text evidence="2">Belongs to the proteasome subunit S10 family.</text>
</comment>
<evidence type="ECO:0000256" key="3">
    <source>
        <dbReference type="ARBA" id="ARBA00022942"/>
    </source>
</evidence>
<evidence type="ECO:0000256" key="2">
    <source>
        <dbReference type="ARBA" id="ARBA00005717"/>
    </source>
</evidence>
<evidence type="ECO:0000256" key="1">
    <source>
        <dbReference type="ARBA" id="ARBA00002187"/>
    </source>
</evidence>
<dbReference type="InterPro" id="IPR045135">
    <property type="entry name" value="Rpn7_N"/>
</dbReference>
<dbReference type="SMART" id="SM00088">
    <property type="entry name" value="PINT"/>
    <property type="match status" value="1"/>
</dbReference>
<gene>
    <name evidence="7" type="ORF">OSTQU699_LOCUS2649</name>
</gene>